<evidence type="ECO:0000313" key="2">
    <source>
        <dbReference type="EMBL" id="OEJ34484.1"/>
    </source>
</evidence>
<dbReference type="PANTHER" id="PTHR42886">
    <property type="entry name" value="RE40534P-RELATED"/>
    <property type="match status" value="1"/>
</dbReference>
<protein>
    <submittedName>
        <fullName evidence="2">Thioesterase</fullName>
    </submittedName>
</protein>
<proteinExistence type="predicted"/>
<keyword evidence="3" id="KW-1185">Reference proteome</keyword>
<dbReference type="AlphaFoldDB" id="A0A1E5PXZ7"/>
<evidence type="ECO:0000259" key="1">
    <source>
        <dbReference type="Pfam" id="PF12697"/>
    </source>
</evidence>
<accession>A0A1E5PXZ7</accession>
<name>A0A1E5PXZ7_9ACTN</name>
<dbReference type="Proteomes" id="UP000095705">
    <property type="component" value="Unassembled WGS sequence"/>
</dbReference>
<dbReference type="PANTHER" id="PTHR42886:SF29">
    <property type="entry name" value="PUMMELIG, ISOFORM A"/>
    <property type="match status" value="1"/>
</dbReference>
<evidence type="ECO:0000313" key="3">
    <source>
        <dbReference type="Proteomes" id="UP000095705"/>
    </source>
</evidence>
<feature type="domain" description="AB hydrolase-1" evidence="1">
    <location>
        <begin position="40"/>
        <end position="261"/>
    </location>
</feature>
<dbReference type="Pfam" id="PF12697">
    <property type="entry name" value="Abhydrolase_6"/>
    <property type="match status" value="1"/>
</dbReference>
<dbReference type="Gene3D" id="3.40.50.1820">
    <property type="entry name" value="alpha/beta hydrolase"/>
    <property type="match status" value="1"/>
</dbReference>
<dbReference type="EMBL" id="MEHK01000001">
    <property type="protein sequence ID" value="OEJ34484.1"/>
    <property type="molecule type" value="Genomic_DNA"/>
</dbReference>
<dbReference type="STRING" id="36818.BGK67_26925"/>
<dbReference type="RefSeq" id="WP_069922675.1">
    <property type="nucleotide sequence ID" value="NZ_MEHK01000001.1"/>
</dbReference>
<dbReference type="InterPro" id="IPR000073">
    <property type="entry name" value="AB_hydrolase_1"/>
</dbReference>
<organism evidence="2 3">
    <name type="scientific">Streptomyces subrutilus</name>
    <dbReference type="NCBI Taxonomy" id="36818"/>
    <lineage>
        <taxon>Bacteria</taxon>
        <taxon>Bacillati</taxon>
        <taxon>Actinomycetota</taxon>
        <taxon>Actinomycetes</taxon>
        <taxon>Kitasatosporales</taxon>
        <taxon>Streptomycetaceae</taxon>
        <taxon>Streptomyces</taxon>
    </lineage>
</organism>
<dbReference type="SUPFAM" id="SSF53474">
    <property type="entry name" value="alpha/beta-Hydrolases"/>
    <property type="match status" value="1"/>
</dbReference>
<comment type="caution">
    <text evidence="2">The sequence shown here is derived from an EMBL/GenBank/DDBJ whole genome shotgun (WGS) entry which is preliminary data.</text>
</comment>
<dbReference type="GO" id="GO:0003824">
    <property type="term" value="F:catalytic activity"/>
    <property type="evidence" value="ECO:0007669"/>
    <property type="project" value="UniProtKB-ARBA"/>
</dbReference>
<reference evidence="2 3" key="1">
    <citation type="submission" date="2016-08" db="EMBL/GenBank/DDBJ databases">
        <title>The complete genome of Streptomyces subrutilus 10-1-1.</title>
        <authorList>
            <person name="Chen X."/>
        </authorList>
    </citation>
    <scope>NUCLEOTIDE SEQUENCE [LARGE SCALE GENOMIC DNA]</scope>
    <source>
        <strain evidence="2 3">10-1-1</strain>
    </source>
</reference>
<gene>
    <name evidence="2" type="ORF">BGK67_26925</name>
</gene>
<sequence length="307" mass="32428">MSTAHEDLSPGVRRIVLDAGGTALSALLCEPAGGPARATVVAVHGAGMSAGYFDSQALPDFSLLTLGARLGYTVVAVDRPGYGRSAAALPEGQAVAEQAATLAAAVSDFGARYPTGAGVFLLAHSFGGKVALLTAADHAPPDLLGMEISGCGHRYAPDAFSGRGASRGGRRSWGPLRLYPPSTFATCGSIIAPVPPREQADIVRWPEVFRSAAGRVRVPVRFTFAEHEPWWRYDRDALAELRSRLTGAPRVHIDRQPEAGHNISLGYAARAYHLRCLGFFEDCLVRGTVTYPPLDPDGDPERAAVTA</sequence>
<dbReference type="InterPro" id="IPR029058">
    <property type="entry name" value="AB_hydrolase_fold"/>
</dbReference>